<evidence type="ECO:0000313" key="5">
    <source>
        <dbReference type="Proteomes" id="UP000323075"/>
    </source>
</evidence>
<dbReference type="CDD" id="cd08072">
    <property type="entry name" value="MPN_archaeal"/>
    <property type="match status" value="1"/>
</dbReference>
<protein>
    <submittedName>
        <fullName evidence="2">JAB domain protein</fullName>
    </submittedName>
    <submittedName>
        <fullName evidence="3">Proteasome Rpn11 subunit JAMM motif Metallo peptidase MEROPS family M67B</fullName>
    </submittedName>
</protein>
<name>A0A4D6GS07_HALS9</name>
<evidence type="ECO:0000313" key="2">
    <source>
        <dbReference type="EMBL" id="QCC44530.1"/>
    </source>
</evidence>
<dbReference type="RefSeq" id="WP_010902543.1">
    <property type="nucleotide sequence ID" value="NZ_VRYN01000002.1"/>
</dbReference>
<dbReference type="Proteomes" id="UP000296216">
    <property type="component" value="Chromosome"/>
</dbReference>
<reference evidence="2 4" key="1">
    <citation type="journal article" date="2019" name="Microbiol. Resour. Announc.">
        <title>The Genome Sequence of the Halobacterium salinarum Type Strain Is Closely Related to That of Laboratory Strains NRC-1 and R1.</title>
        <authorList>
            <person name="Pfeiffer F."/>
            <person name="Marchfelder A."/>
            <person name="Habermann B."/>
            <person name="Dyall-Smith M.L."/>
        </authorList>
    </citation>
    <scope>NUCLEOTIDE SEQUENCE [LARGE SCALE GENOMIC DNA]</scope>
    <source>
        <strain evidence="2">91-R6</strain>
        <strain evidence="4">ATCC 33171 / DSM 3754 / JCM 8978 / NBRC 102687 / NCIMB 764 / 91-R6</strain>
    </source>
</reference>
<dbReference type="GO" id="GO:0008237">
    <property type="term" value="F:metallopeptidase activity"/>
    <property type="evidence" value="ECO:0007669"/>
    <property type="project" value="UniProtKB-KW"/>
</dbReference>
<dbReference type="InterPro" id="IPR037518">
    <property type="entry name" value="MPN"/>
</dbReference>
<feature type="domain" description="MPN" evidence="1">
    <location>
        <begin position="10"/>
        <end position="132"/>
    </location>
</feature>
<proteinExistence type="predicted"/>
<sequence>MLFGGRPSVLGIAEDALEFAREAAQDSHPDEYLGLLRATPASAFDLDADDGYVVTDVLVIPGTETNPVSATFGSTQVPNDMRNVGSIHSHPNGVLAPSDADRSMFGKGQLHIILGHPYGPDCWRAFDSEGEPRTTTVLDVDLPDPESFFDFTQADIDEELE</sequence>
<dbReference type="EMBL" id="CP038631">
    <property type="protein sequence ID" value="QCC44530.1"/>
    <property type="molecule type" value="Genomic_DNA"/>
</dbReference>
<dbReference type="GeneID" id="68693627"/>
<evidence type="ECO:0000259" key="1">
    <source>
        <dbReference type="PROSITE" id="PS50249"/>
    </source>
</evidence>
<dbReference type="GO" id="GO:0046872">
    <property type="term" value="F:metal ion binding"/>
    <property type="evidence" value="ECO:0007669"/>
    <property type="project" value="UniProtKB-KW"/>
</dbReference>
<dbReference type="GO" id="GO:0000502">
    <property type="term" value="C:proteasome complex"/>
    <property type="evidence" value="ECO:0007669"/>
    <property type="project" value="UniProtKB-KW"/>
</dbReference>
<dbReference type="Gene3D" id="3.40.140.10">
    <property type="entry name" value="Cytidine Deaminase, domain 2"/>
    <property type="match status" value="1"/>
</dbReference>
<dbReference type="InterPro" id="IPR058877">
    <property type="entry name" value="JAB/MPN_dom-containing"/>
</dbReference>
<dbReference type="SUPFAM" id="SSF102712">
    <property type="entry name" value="JAB1/MPN domain"/>
    <property type="match status" value="1"/>
</dbReference>
<evidence type="ECO:0000313" key="4">
    <source>
        <dbReference type="Proteomes" id="UP000296216"/>
    </source>
</evidence>
<dbReference type="AlphaFoldDB" id="A0A4D6GS07"/>
<reference evidence="3 5" key="2">
    <citation type="submission" date="2019-07" db="EMBL/GenBank/DDBJ databases">
        <title>Genomic Encyclopedia of Archaeal and Bacterial Type Strains, Phase II (KMG-II): from individual species to whole genera.</title>
        <authorList>
            <person name="Goeker M."/>
        </authorList>
    </citation>
    <scope>NUCLEOTIDE SEQUENCE [LARGE SCALE GENOMIC DNA]</scope>
    <source>
        <strain evidence="3 5">DSM 3754</strain>
    </source>
</reference>
<organism evidence="2 4">
    <name type="scientific">Halobacterium salinarum (strain ATCC 33171 / DSM 3754 / JCM 8978 / NBRC 102687 / NCIMB 764 / 91-R6)</name>
    <dbReference type="NCBI Taxonomy" id="2597657"/>
    <lineage>
        <taxon>Archaea</taxon>
        <taxon>Methanobacteriati</taxon>
        <taxon>Methanobacteriota</taxon>
        <taxon>Stenosarchaea group</taxon>
        <taxon>Halobacteria</taxon>
        <taxon>Halobacteriales</taxon>
        <taxon>Halobacteriaceae</taxon>
        <taxon>Halobacterium</taxon>
    </lineage>
</organism>
<gene>
    <name evidence="3" type="ORF">APQ99_01060</name>
    <name evidence="2" type="ORF">HBSAL_04030</name>
</gene>
<dbReference type="GO" id="GO:0006508">
    <property type="term" value="P:proteolysis"/>
    <property type="evidence" value="ECO:0007669"/>
    <property type="project" value="UniProtKB-KW"/>
</dbReference>
<dbReference type="Pfam" id="PF26422">
    <property type="entry name" value="Halo_JAB_MPN"/>
    <property type="match status" value="1"/>
</dbReference>
<keyword evidence="3" id="KW-0647">Proteasome</keyword>
<evidence type="ECO:0000313" key="3">
    <source>
        <dbReference type="EMBL" id="TYO76423.1"/>
    </source>
</evidence>
<dbReference type="EMBL" id="VRYN01000002">
    <property type="protein sequence ID" value="TYO76423.1"/>
    <property type="molecule type" value="Genomic_DNA"/>
</dbReference>
<accession>A0A4D6GS07</accession>
<dbReference type="Proteomes" id="UP000323075">
    <property type="component" value="Unassembled WGS sequence"/>
</dbReference>
<dbReference type="PROSITE" id="PS50249">
    <property type="entry name" value="MPN"/>
    <property type="match status" value="1"/>
</dbReference>
<reference evidence="2" key="3">
    <citation type="journal article" name="MicrobiologyOpen">
        <title>Whole-genome comparison between the type strain of Halobacterium salinarum (DSM 3754(T)) and the laboratory strains R1 and NRC-1.</title>
        <authorList>
            <person name="Pfeiffer F."/>
            <person name="Losensky G."/>
            <person name="Marchfelder A."/>
            <person name="Habermann B."/>
            <person name="Dyall-Smith M."/>
        </authorList>
    </citation>
    <scope>NUCLEOTIDE SEQUENCE</scope>
    <source>
        <strain evidence="2">91-R6</strain>
    </source>
</reference>